<evidence type="ECO:0000256" key="4">
    <source>
        <dbReference type="ARBA" id="ARBA00023136"/>
    </source>
</evidence>
<dbReference type="HOGENOM" id="CLU_021163_0_0_1"/>
<dbReference type="GO" id="GO:0006882">
    <property type="term" value="P:intracellular zinc ion homeostasis"/>
    <property type="evidence" value="ECO:0007669"/>
    <property type="project" value="TreeGrafter"/>
</dbReference>
<feature type="compositionally biased region" description="Basic residues" evidence="5">
    <location>
        <begin position="47"/>
        <end position="61"/>
    </location>
</feature>
<comment type="caution">
    <text evidence="7">The sequence shown here is derived from an EMBL/GenBank/DDBJ whole genome shotgun (WGS) entry which is preliminary data.</text>
</comment>
<protein>
    <submittedName>
        <fullName evidence="7">Related to hypothetical G-protein coupled receptor-Postia placenta Mad-698-R</fullName>
    </submittedName>
</protein>
<feature type="transmembrane region" description="Helical" evidence="6">
    <location>
        <begin position="439"/>
        <end position="459"/>
    </location>
</feature>
<dbReference type="Proteomes" id="UP000007148">
    <property type="component" value="Unassembled WGS sequence"/>
</dbReference>
<dbReference type="OrthoDB" id="5585746at2759"/>
<evidence type="ECO:0000256" key="3">
    <source>
        <dbReference type="ARBA" id="ARBA00022989"/>
    </source>
</evidence>
<feature type="compositionally biased region" description="Polar residues" evidence="5">
    <location>
        <begin position="123"/>
        <end position="135"/>
    </location>
</feature>
<feature type="region of interest" description="Disordered" evidence="5">
    <location>
        <begin position="114"/>
        <end position="144"/>
    </location>
</feature>
<dbReference type="EMBL" id="CAFZ01000149">
    <property type="protein sequence ID" value="CCA72138.1"/>
    <property type="molecule type" value="Genomic_DNA"/>
</dbReference>
<sequence length="607" mass="68987">MLNSPTNLRQRRQTRRRRASSCSSVNSTSPSTATSFQFYPPKNSHEHSKRATSPHNRRWKRSSTSPRELAGLKYLVLSHIDELEKKLEQLEPIPDFKTASKPSAVASDKLLTGQGETTLPVPSFQQSTPSDQTRLSPDDSEELPPWSSEFDFTVDDLRTWVEDSLEQLAHLRAEVSARLPDLEELRAQFRDIDFDFELPNLNLDEFRARLSRIEVPSLGELSSLSVSDVKNRLGDLGYEYLPTLSERLSRLNSHLTSLRTPHLPSRTLDKGHAVLKDFIEALMYDEEDSPMERERVEVEIEQMVIQVRQALRDSENGNVLLTYEQLPIKWRNNEHVLYGYRFIPIERWPTLLLSAFQFHNETLNIHTHFLPFAVLGPWFAYEAYTATSQLHALPTTLFGLFASLLMETAARVDYLGIGWLISASIATVVYYGFSCRQAAFSIYLSMTILAGLAGSILPFMQWFNERKHKKWRIVFFLSLALTGIIPIVHMCSLHSAKETFSYILPIVPSLASYIFGLVFYASHFPECCWSTPEGTGPIQYHKVESSSTISDWAKDLIIEAPPRWTDWIGGGSHAIWHVSIVAAIWLHRSAIPTLSKGLGGECCDVWA</sequence>
<dbReference type="FunCoup" id="G4TLE4">
    <property type="interactions" value="8"/>
</dbReference>
<feature type="transmembrane region" description="Helical" evidence="6">
    <location>
        <begin position="471"/>
        <end position="490"/>
    </location>
</feature>
<keyword evidence="8" id="KW-1185">Reference proteome</keyword>
<keyword evidence="2 6" id="KW-0812">Transmembrane</keyword>
<feature type="region of interest" description="Disordered" evidence="5">
    <location>
        <begin position="1"/>
        <end position="64"/>
    </location>
</feature>
<feature type="compositionally biased region" description="Low complexity" evidence="5">
    <location>
        <begin position="20"/>
        <end position="35"/>
    </location>
</feature>
<name>G4TLE4_SERID</name>
<keyword evidence="4 6" id="KW-0472">Membrane</keyword>
<evidence type="ECO:0000256" key="2">
    <source>
        <dbReference type="ARBA" id="ARBA00022692"/>
    </source>
</evidence>
<keyword evidence="3 6" id="KW-1133">Transmembrane helix</keyword>
<evidence type="ECO:0000256" key="6">
    <source>
        <dbReference type="SAM" id="Phobius"/>
    </source>
</evidence>
<feature type="transmembrane region" description="Helical" evidence="6">
    <location>
        <begin position="414"/>
        <end position="433"/>
    </location>
</feature>
<reference evidence="7 8" key="1">
    <citation type="journal article" date="2011" name="PLoS Pathog.">
        <title>Endophytic Life Strategies Decoded by Genome and Transcriptome Analyses of the Mutualistic Root Symbiont Piriformospora indica.</title>
        <authorList>
            <person name="Zuccaro A."/>
            <person name="Lahrmann U."/>
            <person name="Guldener U."/>
            <person name="Langen G."/>
            <person name="Pfiffi S."/>
            <person name="Biedenkopf D."/>
            <person name="Wong P."/>
            <person name="Samans B."/>
            <person name="Grimm C."/>
            <person name="Basiewicz M."/>
            <person name="Murat C."/>
            <person name="Martin F."/>
            <person name="Kogel K.H."/>
        </authorList>
    </citation>
    <scope>NUCLEOTIDE SEQUENCE [LARGE SCALE GENOMIC DNA]</scope>
    <source>
        <strain evidence="7 8">DSM 11827</strain>
    </source>
</reference>
<dbReference type="GO" id="GO:0016020">
    <property type="term" value="C:membrane"/>
    <property type="evidence" value="ECO:0007669"/>
    <property type="project" value="UniProtKB-SubCell"/>
</dbReference>
<dbReference type="PANTHER" id="PTHR20855">
    <property type="entry name" value="ADIPOR/PROGESTIN RECEPTOR-RELATED"/>
    <property type="match status" value="1"/>
</dbReference>
<proteinExistence type="predicted"/>
<feature type="transmembrane region" description="Helical" evidence="6">
    <location>
        <begin position="502"/>
        <end position="521"/>
    </location>
</feature>
<dbReference type="AlphaFoldDB" id="G4TLE4"/>
<dbReference type="eggNOG" id="KOG0748">
    <property type="taxonomic scope" value="Eukaryota"/>
</dbReference>
<evidence type="ECO:0000313" key="8">
    <source>
        <dbReference type="Proteomes" id="UP000007148"/>
    </source>
</evidence>
<dbReference type="GO" id="GO:0038023">
    <property type="term" value="F:signaling receptor activity"/>
    <property type="evidence" value="ECO:0007669"/>
    <property type="project" value="TreeGrafter"/>
</dbReference>
<dbReference type="Pfam" id="PF03006">
    <property type="entry name" value="HlyIII"/>
    <property type="match status" value="1"/>
</dbReference>
<dbReference type="InParanoid" id="G4TLE4"/>
<dbReference type="InterPro" id="IPR004254">
    <property type="entry name" value="AdipoR/HlyIII-related"/>
</dbReference>
<dbReference type="STRING" id="1109443.G4TLE4"/>
<organism evidence="7 8">
    <name type="scientific">Serendipita indica (strain DSM 11827)</name>
    <name type="common">Root endophyte fungus</name>
    <name type="synonym">Piriformospora indica</name>
    <dbReference type="NCBI Taxonomy" id="1109443"/>
    <lineage>
        <taxon>Eukaryota</taxon>
        <taxon>Fungi</taxon>
        <taxon>Dikarya</taxon>
        <taxon>Basidiomycota</taxon>
        <taxon>Agaricomycotina</taxon>
        <taxon>Agaricomycetes</taxon>
        <taxon>Sebacinales</taxon>
        <taxon>Serendipitaceae</taxon>
        <taxon>Serendipita</taxon>
    </lineage>
</organism>
<evidence type="ECO:0000313" key="7">
    <source>
        <dbReference type="EMBL" id="CCA72138.1"/>
    </source>
</evidence>
<evidence type="ECO:0000256" key="5">
    <source>
        <dbReference type="SAM" id="MobiDB-lite"/>
    </source>
</evidence>
<keyword evidence="7" id="KW-0675">Receptor</keyword>
<dbReference type="PANTHER" id="PTHR20855:SF97">
    <property type="entry name" value="ADIPOR-LIKE RECEPTOR IZH3-RELATED"/>
    <property type="match status" value="1"/>
</dbReference>
<gene>
    <name evidence="7" type="ORF">PIIN_06074</name>
</gene>
<accession>G4TLE4</accession>
<feature type="compositionally biased region" description="Basic residues" evidence="5">
    <location>
        <begin position="9"/>
        <end position="19"/>
    </location>
</feature>
<dbReference type="OMA" id="HTMAGCA"/>
<evidence type="ECO:0000256" key="1">
    <source>
        <dbReference type="ARBA" id="ARBA00004141"/>
    </source>
</evidence>
<comment type="subcellular location">
    <subcellularLocation>
        <location evidence="1">Membrane</location>
        <topology evidence="1">Multi-pass membrane protein</topology>
    </subcellularLocation>
</comment>